<gene>
    <name evidence="1" type="ORF">METZ01_LOCUS318905</name>
</gene>
<protein>
    <submittedName>
        <fullName evidence="1">Uncharacterized protein</fullName>
    </submittedName>
</protein>
<accession>A0A382P2I7</accession>
<dbReference type="AlphaFoldDB" id="A0A382P2I7"/>
<proteinExistence type="predicted"/>
<feature type="non-terminal residue" evidence="1">
    <location>
        <position position="146"/>
    </location>
</feature>
<sequence>MWVVGYDPADTRDLRAGGLEHWLRRHGSPFHPDSEGFVTAHWIPITAIPALRDLGPRSGLKTASDFILISAPEIESPDYHKIWTEDSPPPQEIRQILNGIDSDSALISIEFTYHADFGTNVIERFQNLLQPALMGIPSFISMPMSV</sequence>
<reference evidence="1" key="1">
    <citation type="submission" date="2018-05" db="EMBL/GenBank/DDBJ databases">
        <authorList>
            <person name="Lanie J.A."/>
            <person name="Ng W.-L."/>
            <person name="Kazmierczak K.M."/>
            <person name="Andrzejewski T.M."/>
            <person name="Davidsen T.M."/>
            <person name="Wayne K.J."/>
            <person name="Tettelin H."/>
            <person name="Glass J.I."/>
            <person name="Rusch D."/>
            <person name="Podicherti R."/>
            <person name="Tsui H.-C.T."/>
            <person name="Winkler M.E."/>
        </authorList>
    </citation>
    <scope>NUCLEOTIDE SEQUENCE</scope>
</reference>
<name>A0A382P2I7_9ZZZZ</name>
<organism evidence="1">
    <name type="scientific">marine metagenome</name>
    <dbReference type="NCBI Taxonomy" id="408172"/>
    <lineage>
        <taxon>unclassified sequences</taxon>
        <taxon>metagenomes</taxon>
        <taxon>ecological metagenomes</taxon>
    </lineage>
</organism>
<dbReference type="EMBL" id="UINC01103569">
    <property type="protein sequence ID" value="SVC66051.1"/>
    <property type="molecule type" value="Genomic_DNA"/>
</dbReference>
<evidence type="ECO:0000313" key="1">
    <source>
        <dbReference type="EMBL" id="SVC66051.1"/>
    </source>
</evidence>